<dbReference type="VEuPathDB" id="VectorBase:LLONM1_000224"/>
<name>A0A1B0CGY8_LUTLO</name>
<evidence type="ECO:0000313" key="1">
    <source>
        <dbReference type="EnsemblMetazoa" id="LLOJ003701-PA"/>
    </source>
</evidence>
<sequence length="80" mass="9156">MATPTSLGVNLHAQRYPCGELWLHSRDSRLREHGYFIKISICDDYSLPVDFVKKRPSSFDPCLVDLVPNNWTTPSPLSEH</sequence>
<protein>
    <submittedName>
        <fullName evidence="1">Uncharacterized protein</fullName>
    </submittedName>
</protein>
<reference evidence="1" key="1">
    <citation type="submission" date="2020-05" db="UniProtKB">
        <authorList>
            <consortium name="EnsemblMetazoa"/>
        </authorList>
    </citation>
    <scope>IDENTIFICATION</scope>
    <source>
        <strain evidence="1">Jacobina</strain>
    </source>
</reference>
<keyword evidence="2" id="KW-1185">Reference proteome</keyword>
<dbReference type="AlphaFoldDB" id="A0A1B0CGY8"/>
<accession>A0A1B0CGY8</accession>
<proteinExistence type="predicted"/>
<dbReference type="VEuPathDB" id="VectorBase:LLOJ003701"/>
<dbReference type="EnsemblMetazoa" id="LLOJ003701-RA">
    <property type="protein sequence ID" value="LLOJ003701-PA"/>
    <property type="gene ID" value="LLOJ003701"/>
</dbReference>
<evidence type="ECO:0000313" key="2">
    <source>
        <dbReference type="Proteomes" id="UP000092461"/>
    </source>
</evidence>
<dbReference type="EMBL" id="AJWK01011737">
    <property type="status" value="NOT_ANNOTATED_CDS"/>
    <property type="molecule type" value="Genomic_DNA"/>
</dbReference>
<dbReference type="Proteomes" id="UP000092461">
    <property type="component" value="Unassembled WGS sequence"/>
</dbReference>
<organism evidence="1 2">
    <name type="scientific">Lutzomyia longipalpis</name>
    <name type="common">Sand fly</name>
    <dbReference type="NCBI Taxonomy" id="7200"/>
    <lineage>
        <taxon>Eukaryota</taxon>
        <taxon>Metazoa</taxon>
        <taxon>Ecdysozoa</taxon>
        <taxon>Arthropoda</taxon>
        <taxon>Hexapoda</taxon>
        <taxon>Insecta</taxon>
        <taxon>Pterygota</taxon>
        <taxon>Neoptera</taxon>
        <taxon>Endopterygota</taxon>
        <taxon>Diptera</taxon>
        <taxon>Nematocera</taxon>
        <taxon>Psychodoidea</taxon>
        <taxon>Psychodidae</taxon>
        <taxon>Lutzomyia</taxon>
        <taxon>Lutzomyia</taxon>
    </lineage>
</organism>